<organism evidence="2">
    <name type="scientific">hydrocarbon metagenome</name>
    <dbReference type="NCBI Taxonomy" id="938273"/>
    <lineage>
        <taxon>unclassified sequences</taxon>
        <taxon>metagenomes</taxon>
        <taxon>ecological metagenomes</taxon>
    </lineage>
</organism>
<protein>
    <submittedName>
        <fullName evidence="2">Uncharacterized protein</fullName>
    </submittedName>
</protein>
<dbReference type="AlphaFoldDB" id="A0A0W8FZL9"/>
<name>A0A0W8FZL9_9ZZZZ</name>
<sequence>MGFSTIIDILGSTIIGGMLLLILFRMNDAAVENTYVYGGELIVQQNLVEVVTLLEYDFRKIGYCADWTKIPDPSQAILAADSNDISFLTDLNSDGNVDTLRYFTGPTSDLTGTANPRDRMLYRVENNETPQGANLGVTEFSMVYYDAIGNELSFPITHPSQIYTMQINITVENTEAYDENYSSAFWRQIRLAARNLKNR</sequence>
<dbReference type="EMBL" id="LNQE01000505">
    <property type="protein sequence ID" value="KUG26226.1"/>
    <property type="molecule type" value="Genomic_DNA"/>
</dbReference>
<feature type="transmembrane region" description="Helical" evidence="1">
    <location>
        <begin position="6"/>
        <end position="24"/>
    </location>
</feature>
<evidence type="ECO:0000256" key="1">
    <source>
        <dbReference type="SAM" id="Phobius"/>
    </source>
</evidence>
<keyword evidence="1" id="KW-1133">Transmembrane helix</keyword>
<comment type="caution">
    <text evidence="2">The sequence shown here is derived from an EMBL/GenBank/DDBJ whole genome shotgun (WGS) entry which is preliminary data.</text>
</comment>
<keyword evidence="1" id="KW-0812">Transmembrane</keyword>
<reference evidence="2" key="1">
    <citation type="journal article" date="2015" name="Proc. Natl. Acad. Sci. U.S.A.">
        <title>Networks of energetic and metabolic interactions define dynamics in microbial communities.</title>
        <authorList>
            <person name="Embree M."/>
            <person name="Liu J.K."/>
            <person name="Al-Bassam M.M."/>
            <person name="Zengler K."/>
        </authorList>
    </citation>
    <scope>NUCLEOTIDE SEQUENCE</scope>
</reference>
<gene>
    <name evidence="2" type="ORF">ASZ90_003937</name>
</gene>
<accession>A0A0W8FZL9</accession>
<evidence type="ECO:0000313" key="2">
    <source>
        <dbReference type="EMBL" id="KUG26226.1"/>
    </source>
</evidence>
<proteinExistence type="predicted"/>
<keyword evidence="1" id="KW-0472">Membrane</keyword>